<keyword evidence="9 10" id="KW-0742">SOS response</keyword>
<dbReference type="GO" id="GO:0005524">
    <property type="term" value="F:ATP binding"/>
    <property type="evidence" value="ECO:0007669"/>
    <property type="project" value="UniProtKB-UniRule"/>
</dbReference>
<dbReference type="PANTHER" id="PTHR32182:SF0">
    <property type="entry name" value="DNA REPLICATION AND REPAIR PROTEIN RECF"/>
    <property type="match status" value="1"/>
</dbReference>
<keyword evidence="13" id="KW-1185">Reference proteome</keyword>
<evidence type="ECO:0000313" key="12">
    <source>
        <dbReference type="EMBL" id="AFC84514.1"/>
    </source>
</evidence>
<dbReference type="GO" id="GO:0006260">
    <property type="term" value="P:DNA replication"/>
    <property type="evidence" value="ECO:0007669"/>
    <property type="project" value="UniProtKB-UniRule"/>
</dbReference>
<dbReference type="GO" id="GO:0003697">
    <property type="term" value="F:single-stranded DNA binding"/>
    <property type="evidence" value="ECO:0007669"/>
    <property type="project" value="UniProtKB-UniRule"/>
</dbReference>
<dbReference type="InterPro" id="IPR001238">
    <property type="entry name" value="DNA-binding_RecF"/>
</dbReference>
<evidence type="ECO:0000256" key="4">
    <source>
        <dbReference type="ARBA" id="ARBA00022490"/>
    </source>
</evidence>
<dbReference type="eggNOG" id="COG1195">
    <property type="taxonomic scope" value="Bacteria"/>
</dbReference>
<dbReference type="RefSeq" id="WP_014401520.1">
    <property type="nucleotide sequence ID" value="NC_017033.1"/>
</dbReference>
<reference evidence="12" key="1">
    <citation type="submission" date="2012-02" db="EMBL/GenBank/DDBJ databases">
        <title>The complete genome of Frateuria aurantia DSM 6220.</title>
        <authorList>
            <consortium name="US DOE Joint Genome Institute (JGI-PGF)"/>
            <person name="Lucas S."/>
            <person name="Copeland A."/>
            <person name="Lapidus A."/>
            <person name="Glavina del Rio T."/>
            <person name="Dalin E."/>
            <person name="Tice H."/>
            <person name="Bruce D."/>
            <person name="Goodwin L."/>
            <person name="Pitluck S."/>
            <person name="Peters L."/>
            <person name="Ovchinnikova G."/>
            <person name="Teshima H."/>
            <person name="Kyrpides N."/>
            <person name="Mavromatis K."/>
            <person name="Ivanova N."/>
            <person name="Brettin T."/>
            <person name="Detter J.C."/>
            <person name="Han C."/>
            <person name="Larimer F."/>
            <person name="Land M."/>
            <person name="Hauser L."/>
            <person name="Markowitz V."/>
            <person name="Cheng J.-F."/>
            <person name="Hugenholtz P."/>
            <person name="Woyke T."/>
            <person name="Wu D."/>
            <person name="Brambilla E."/>
            <person name="Klenk H.-P."/>
            <person name="Eisen J.A."/>
        </authorList>
    </citation>
    <scope>NUCLEOTIDE SEQUENCE</scope>
    <source>
        <strain evidence="12">DSM 6220</strain>
    </source>
</reference>
<keyword evidence="7 9" id="KW-0067">ATP-binding</keyword>
<dbReference type="Gene3D" id="1.20.1050.90">
    <property type="entry name" value="RecF/RecN/SMC, N-terminal domain"/>
    <property type="match status" value="1"/>
</dbReference>
<dbReference type="KEGG" id="fau:Fraau_0003"/>
<keyword evidence="9 10" id="KW-0234">DNA repair</keyword>
<comment type="subcellular location">
    <subcellularLocation>
        <location evidence="1 9 10">Cytoplasm</location>
    </subcellularLocation>
</comment>
<dbReference type="SUPFAM" id="SSF52540">
    <property type="entry name" value="P-loop containing nucleoside triphosphate hydrolases"/>
    <property type="match status" value="1"/>
</dbReference>
<feature type="binding site" evidence="9">
    <location>
        <begin position="30"/>
        <end position="37"/>
    </location>
    <ligand>
        <name>ATP</name>
        <dbReference type="ChEBI" id="CHEBI:30616"/>
    </ligand>
</feature>
<keyword evidence="5 9" id="KW-0235">DNA replication</keyword>
<dbReference type="InterPro" id="IPR018078">
    <property type="entry name" value="DNA-binding_RecF_CS"/>
</dbReference>
<dbReference type="InterPro" id="IPR003395">
    <property type="entry name" value="RecF/RecN/SMC_N"/>
</dbReference>
<evidence type="ECO:0000256" key="10">
    <source>
        <dbReference type="RuleBase" id="RU000578"/>
    </source>
</evidence>
<keyword evidence="8 9" id="KW-0238">DNA-binding</keyword>
<evidence type="ECO:0000256" key="5">
    <source>
        <dbReference type="ARBA" id="ARBA00022705"/>
    </source>
</evidence>
<comment type="function">
    <text evidence="9 10">The RecF protein is involved in DNA metabolism; it is required for DNA replication and normal SOS inducibility. RecF binds preferentially to single-stranded, linear DNA. It also seems to bind ATP.</text>
</comment>
<dbReference type="HAMAP" id="MF_00365">
    <property type="entry name" value="RecF"/>
    <property type="match status" value="1"/>
</dbReference>
<dbReference type="GO" id="GO:0009432">
    <property type="term" value="P:SOS response"/>
    <property type="evidence" value="ECO:0007669"/>
    <property type="project" value="UniProtKB-UniRule"/>
</dbReference>
<keyword evidence="4 9" id="KW-0963">Cytoplasm</keyword>
<dbReference type="EMBL" id="CP003350">
    <property type="protein sequence ID" value="AFC84514.1"/>
    <property type="molecule type" value="Genomic_DNA"/>
</dbReference>
<dbReference type="PROSITE" id="PS00618">
    <property type="entry name" value="RECF_2"/>
    <property type="match status" value="1"/>
</dbReference>
<dbReference type="PANTHER" id="PTHR32182">
    <property type="entry name" value="DNA REPLICATION AND REPAIR PROTEIN RECF"/>
    <property type="match status" value="1"/>
</dbReference>
<keyword evidence="9 10" id="KW-0227">DNA damage</keyword>
<dbReference type="NCBIfam" id="TIGR00611">
    <property type="entry name" value="recf"/>
    <property type="match status" value="1"/>
</dbReference>
<dbReference type="HOGENOM" id="CLU_040267_0_0_6"/>
<organism evidence="12 13">
    <name type="scientific">Frateuria aurantia (strain ATCC 33424 / DSM 6220 / KCTC 2777 / LMG 1558 / NBRC 3245 / NCIMB 13370)</name>
    <name type="common">Acetobacter aurantius</name>
    <dbReference type="NCBI Taxonomy" id="767434"/>
    <lineage>
        <taxon>Bacteria</taxon>
        <taxon>Pseudomonadati</taxon>
        <taxon>Pseudomonadota</taxon>
        <taxon>Gammaproteobacteria</taxon>
        <taxon>Lysobacterales</taxon>
        <taxon>Rhodanobacteraceae</taxon>
        <taxon>Frateuria</taxon>
    </lineage>
</organism>
<evidence type="ECO:0000313" key="13">
    <source>
        <dbReference type="Proteomes" id="UP000005234"/>
    </source>
</evidence>
<comment type="similarity">
    <text evidence="2 9 10">Belongs to the RecF family.</text>
</comment>
<evidence type="ECO:0000256" key="1">
    <source>
        <dbReference type="ARBA" id="ARBA00004496"/>
    </source>
</evidence>
<name>H8KZ23_FRAAD</name>
<accession>H8KZ23</accession>
<keyword evidence="6 9" id="KW-0547">Nucleotide-binding</keyword>
<dbReference type="Pfam" id="PF02463">
    <property type="entry name" value="SMC_N"/>
    <property type="match status" value="1"/>
</dbReference>
<sequence>MQLKRLYIRGLRCLHEVDIQLSPGVNVFVGDNGAGKTSVLEAAFLLSHGRSFRSGHKDALTRRGDSRMELFAEVQARKDEAGHSKVGLGREGGRWEARVDGVDASLGDLVLHCPVVCFSPGSHALVSGAAEERRRFLDWGLFHVEHAFLPDWRRYQRALKQRNALLRSAHRHDDRLYQPWEHELAISGEAINHYRRTYVESLRQPLAAVVAALLPELGAVSLSYQQGWPEQQSLLEQLASARERDVVRGHTRHGIHRSDLGIAFEHAPGKEYFSRGQEKLVALSLYLAQCGQFKQVKDEWPVFCLDDLASELDDRHQQALWALLAEHDQQILVTGTHPPGGAGWPQTRMFHVEHGAVMSMEPLN</sequence>
<dbReference type="GO" id="GO:0006302">
    <property type="term" value="P:double-strand break repair"/>
    <property type="evidence" value="ECO:0007669"/>
    <property type="project" value="TreeGrafter"/>
</dbReference>
<protein>
    <recommendedName>
        <fullName evidence="3 9">DNA replication and repair protein RecF</fullName>
    </recommendedName>
</protein>
<gene>
    <name evidence="9" type="primary">recF</name>
    <name evidence="12" type="ordered locus">Fraau_0003</name>
</gene>
<dbReference type="GO" id="GO:0000731">
    <property type="term" value="P:DNA synthesis involved in DNA repair"/>
    <property type="evidence" value="ECO:0007669"/>
    <property type="project" value="TreeGrafter"/>
</dbReference>
<evidence type="ECO:0000256" key="7">
    <source>
        <dbReference type="ARBA" id="ARBA00022840"/>
    </source>
</evidence>
<evidence type="ECO:0000256" key="8">
    <source>
        <dbReference type="ARBA" id="ARBA00023125"/>
    </source>
</evidence>
<dbReference type="STRING" id="767434.Fraau_0003"/>
<dbReference type="AlphaFoldDB" id="H8KZ23"/>
<evidence type="ECO:0000259" key="11">
    <source>
        <dbReference type="Pfam" id="PF02463"/>
    </source>
</evidence>
<dbReference type="PROSITE" id="PS00617">
    <property type="entry name" value="RECF_1"/>
    <property type="match status" value="1"/>
</dbReference>
<evidence type="ECO:0000256" key="2">
    <source>
        <dbReference type="ARBA" id="ARBA00008016"/>
    </source>
</evidence>
<proteinExistence type="inferred from homology"/>
<dbReference type="Proteomes" id="UP000005234">
    <property type="component" value="Chromosome"/>
</dbReference>
<dbReference type="Gene3D" id="3.40.50.300">
    <property type="entry name" value="P-loop containing nucleotide triphosphate hydrolases"/>
    <property type="match status" value="1"/>
</dbReference>
<dbReference type="GO" id="GO:0005737">
    <property type="term" value="C:cytoplasm"/>
    <property type="evidence" value="ECO:0007669"/>
    <property type="project" value="UniProtKB-SubCell"/>
</dbReference>
<feature type="domain" description="RecF/RecN/SMC N-terminal" evidence="11">
    <location>
        <begin position="3"/>
        <end position="335"/>
    </location>
</feature>
<dbReference type="InterPro" id="IPR027417">
    <property type="entry name" value="P-loop_NTPase"/>
</dbReference>
<evidence type="ECO:0000256" key="3">
    <source>
        <dbReference type="ARBA" id="ARBA00020170"/>
    </source>
</evidence>
<evidence type="ECO:0000256" key="9">
    <source>
        <dbReference type="HAMAP-Rule" id="MF_00365"/>
    </source>
</evidence>
<evidence type="ECO:0000256" key="6">
    <source>
        <dbReference type="ARBA" id="ARBA00022741"/>
    </source>
</evidence>
<dbReference type="InterPro" id="IPR042174">
    <property type="entry name" value="RecF_2"/>
</dbReference>